<feature type="transmembrane region" description="Helical" evidence="1">
    <location>
        <begin position="399"/>
        <end position="419"/>
    </location>
</feature>
<evidence type="ECO:0000313" key="2">
    <source>
        <dbReference type="EMBL" id="CAG99761.1"/>
    </source>
</evidence>
<dbReference type="InParanoid" id="Q6CN15"/>
<feature type="transmembrane region" description="Helical" evidence="1">
    <location>
        <begin position="360"/>
        <end position="379"/>
    </location>
</feature>
<name>Q6CN15_KLULA</name>
<keyword evidence="3" id="KW-1185">Reference proteome</keyword>
<dbReference type="GO" id="GO:0016020">
    <property type="term" value="C:membrane"/>
    <property type="evidence" value="ECO:0007669"/>
    <property type="project" value="InterPro"/>
</dbReference>
<dbReference type="GO" id="GO:0005783">
    <property type="term" value="C:endoplasmic reticulum"/>
    <property type="evidence" value="ECO:0007669"/>
    <property type="project" value="TreeGrafter"/>
</dbReference>
<dbReference type="AlphaFoldDB" id="Q6CN15"/>
<keyword evidence="1" id="KW-0812">Transmembrane</keyword>
<dbReference type="PANTHER" id="PTHR21329">
    <property type="entry name" value="PHOSPHATIDYLINOSITOL N-ACETYLGLUCOSAMINYLTRANSFERASE SUBUNIT Q-RELATED"/>
    <property type="match status" value="1"/>
</dbReference>
<dbReference type="EMBL" id="CR382125">
    <property type="protein sequence ID" value="CAG99761.1"/>
    <property type="molecule type" value="Genomic_DNA"/>
</dbReference>
<evidence type="ECO:0000256" key="1">
    <source>
        <dbReference type="SAM" id="Phobius"/>
    </source>
</evidence>
<dbReference type="KEGG" id="kla:KLLA0_E16105g"/>
<dbReference type="OMA" id="CFWPVQY"/>
<dbReference type="Proteomes" id="UP000000598">
    <property type="component" value="Chromosome E"/>
</dbReference>
<protein>
    <submittedName>
        <fullName evidence="2">KLLA0E16105p</fullName>
    </submittedName>
</protein>
<feature type="transmembrane region" description="Helical" evidence="1">
    <location>
        <begin position="470"/>
        <end position="494"/>
    </location>
</feature>
<gene>
    <name evidence="2" type="ORF">KLLA0_E16105g</name>
</gene>
<accession>Q6CN15</accession>
<dbReference type="InterPro" id="IPR007720">
    <property type="entry name" value="PigQ/GPI1"/>
</dbReference>
<dbReference type="eggNOG" id="KOG1183">
    <property type="taxonomic scope" value="Eukaryota"/>
</dbReference>
<feature type="transmembrane region" description="Helical" evidence="1">
    <location>
        <begin position="187"/>
        <end position="209"/>
    </location>
</feature>
<proteinExistence type="predicted"/>
<dbReference type="GO" id="GO:0006506">
    <property type="term" value="P:GPI anchor biosynthetic process"/>
    <property type="evidence" value="ECO:0007669"/>
    <property type="project" value="InterPro"/>
</dbReference>
<dbReference type="FunCoup" id="Q6CN15">
    <property type="interactions" value="97"/>
</dbReference>
<dbReference type="STRING" id="284590.Q6CN15"/>
<organism evidence="2 3">
    <name type="scientific">Kluyveromyces lactis (strain ATCC 8585 / CBS 2359 / DSM 70799 / NBRC 1267 / NRRL Y-1140 / WM37)</name>
    <name type="common">Yeast</name>
    <name type="synonym">Candida sphaerica</name>
    <dbReference type="NCBI Taxonomy" id="284590"/>
    <lineage>
        <taxon>Eukaryota</taxon>
        <taxon>Fungi</taxon>
        <taxon>Dikarya</taxon>
        <taxon>Ascomycota</taxon>
        <taxon>Saccharomycotina</taxon>
        <taxon>Saccharomycetes</taxon>
        <taxon>Saccharomycetales</taxon>
        <taxon>Saccharomycetaceae</taxon>
        <taxon>Kluyveromyces</taxon>
    </lineage>
</organism>
<keyword evidence="1" id="KW-1133">Transmembrane helix</keyword>
<reference evidence="2 3" key="1">
    <citation type="journal article" date="2004" name="Nature">
        <title>Genome evolution in yeasts.</title>
        <authorList>
            <consortium name="Genolevures"/>
            <person name="Dujon B."/>
            <person name="Sherman D."/>
            <person name="Fischer G."/>
            <person name="Durrens P."/>
            <person name="Casaregola S."/>
            <person name="Lafontaine I."/>
            <person name="de Montigny J."/>
            <person name="Marck C."/>
            <person name="Neuveglise C."/>
            <person name="Talla E."/>
            <person name="Goffard N."/>
            <person name="Frangeul L."/>
            <person name="Aigle M."/>
            <person name="Anthouard V."/>
            <person name="Babour A."/>
            <person name="Barbe V."/>
            <person name="Barnay S."/>
            <person name="Blanchin S."/>
            <person name="Beckerich J.M."/>
            <person name="Beyne E."/>
            <person name="Bleykasten C."/>
            <person name="Boisrame A."/>
            <person name="Boyer J."/>
            <person name="Cattolico L."/>
            <person name="Confanioleri F."/>
            <person name="de Daruvar A."/>
            <person name="Despons L."/>
            <person name="Fabre E."/>
            <person name="Fairhead C."/>
            <person name="Ferry-Dumazet H."/>
            <person name="Groppi A."/>
            <person name="Hantraye F."/>
            <person name="Hennequin C."/>
            <person name="Jauniaux N."/>
            <person name="Joyet P."/>
            <person name="Kachouri R."/>
            <person name="Kerrest A."/>
            <person name="Koszul R."/>
            <person name="Lemaire M."/>
            <person name="Lesur I."/>
            <person name="Ma L."/>
            <person name="Muller H."/>
            <person name="Nicaud J.M."/>
            <person name="Nikolski M."/>
            <person name="Oztas S."/>
            <person name="Ozier-Kalogeropoulos O."/>
            <person name="Pellenz S."/>
            <person name="Potier S."/>
            <person name="Richard G.F."/>
            <person name="Straub M.L."/>
            <person name="Suleau A."/>
            <person name="Swennene D."/>
            <person name="Tekaia F."/>
            <person name="Wesolowski-Louvel M."/>
            <person name="Westhof E."/>
            <person name="Wirth B."/>
            <person name="Zeniou-Meyer M."/>
            <person name="Zivanovic I."/>
            <person name="Bolotin-Fukuhara M."/>
            <person name="Thierry A."/>
            <person name="Bouchier C."/>
            <person name="Caudron B."/>
            <person name="Scarpelli C."/>
            <person name="Gaillardin C."/>
            <person name="Weissenbach J."/>
            <person name="Wincker P."/>
            <person name="Souciet J.L."/>
        </authorList>
    </citation>
    <scope>NUCLEOTIDE SEQUENCE [LARGE SCALE GENOMIC DNA]</scope>
    <source>
        <strain evidence="3">ATCC 8585 / CBS 2359 / DSM 70799 / NBRC 1267 / NRRL Y-1140 / WM37</strain>
    </source>
</reference>
<dbReference type="HOGENOM" id="CLU_007914_3_0_1"/>
<sequence length="626" mass="73153">MDRRTYVYWPAGLLRQCKSADEPLVVIVLKTSSSDPLVIAVIEASKYRPVEKPYSEFGRIYSGNVNSIETAEQWRAEYTTICFDPPKVKMMQFYSLEPISLILQNPFEDFGVETTDNSAIHDGTSVFNIRKKWESRLRENIDHLNLYYQHLEVFYKRYAIYKNKSTLNISITDLKLRMRATSVYRGIRCLAFYGAALIRIVAGFVSYVLNWRVLPLVKLFATAQQIDLRCQQLCYIPVQYLRINKNVKLTDLDLRTDENGSIDENDKSSGFTKRRKSHLVLPKALPCETYPDYIRLYNTLWLIINDVSFGATLGTVLYENRITLAQNISTTLKYLLYELPMQVTLILEQNPLGIKLNDELSRFLSSLFLLIIEFTYTGWIRSCIEPETIRQGITVMSHISAVIGFTFTLALAVDFLWIMTLHISLFYMISVKLYHVHIYVLKSLFYLFYGKKQNVLRRRVDDMYFELDQLLMGTLIFTVLIFLLPTLFSFYLVYTVFRFVDLTVKVLLELSLALINHFPLFALLLRIKDAKRLPGGIKFKVYDDHLLISNNPISFFMTFEPFTNVMKSIQRQMFSVETLKMVSQGSVLNVRRDELYRVLYHNLPRHPIDIDLLWKKLKMVMEQDTI</sequence>
<keyword evidence="1" id="KW-0472">Membrane</keyword>
<feature type="transmembrane region" description="Helical" evidence="1">
    <location>
        <begin position="506"/>
        <end position="525"/>
    </location>
</feature>
<dbReference type="PANTHER" id="PTHR21329:SF3">
    <property type="entry name" value="PHOSPHATIDYLINOSITOL N-ACETYLGLUCOSAMINYLTRANSFERASE SUBUNIT Q"/>
    <property type="match status" value="1"/>
</dbReference>
<feature type="transmembrane region" description="Helical" evidence="1">
    <location>
        <begin position="425"/>
        <end position="449"/>
    </location>
</feature>
<dbReference type="Pfam" id="PF05024">
    <property type="entry name" value="Gpi1"/>
    <property type="match status" value="1"/>
</dbReference>
<evidence type="ECO:0000313" key="3">
    <source>
        <dbReference type="Proteomes" id="UP000000598"/>
    </source>
</evidence>
<dbReference type="PaxDb" id="284590-Q6CN15"/>